<name>A0A4S5BM02_9BURK</name>
<dbReference type="Proteomes" id="UP000306236">
    <property type="component" value="Unassembled WGS sequence"/>
</dbReference>
<evidence type="ECO:0000313" key="3">
    <source>
        <dbReference type="Proteomes" id="UP000306236"/>
    </source>
</evidence>
<dbReference type="OrthoDB" id="9130772at2"/>
<sequence length="185" mass="21108">MNWRTNTLGVILFLTNTVALAEVIPYPSIFSEAPVKRFQPNENFRFNLIERELRNLIAFAGDPKIINNFCASGFKFSNGDLISTVIWENRGHFYFWMGSIEEYSRKESLTLAMSKYANLNNAVDDGEVLSGPRTVNKSQAKSAIEDCEKYGQKFIVPPFTPEPEKSDDDLEEELEYIDESDKGKD</sequence>
<dbReference type="EMBL" id="SSWX01000036">
    <property type="protein sequence ID" value="THJ30738.1"/>
    <property type="molecule type" value="Genomic_DNA"/>
</dbReference>
<organism evidence="2 3">
    <name type="scientific">Lampropedia aestuarii</name>
    <dbReference type="NCBI Taxonomy" id="2562762"/>
    <lineage>
        <taxon>Bacteria</taxon>
        <taxon>Pseudomonadati</taxon>
        <taxon>Pseudomonadota</taxon>
        <taxon>Betaproteobacteria</taxon>
        <taxon>Burkholderiales</taxon>
        <taxon>Comamonadaceae</taxon>
        <taxon>Lampropedia</taxon>
    </lineage>
</organism>
<dbReference type="RefSeq" id="WP_136407936.1">
    <property type="nucleotide sequence ID" value="NZ_SSWX01000036.1"/>
</dbReference>
<comment type="caution">
    <text evidence="2">The sequence shown here is derived from an EMBL/GenBank/DDBJ whole genome shotgun (WGS) entry which is preliminary data.</text>
</comment>
<evidence type="ECO:0000313" key="2">
    <source>
        <dbReference type="EMBL" id="THJ30738.1"/>
    </source>
</evidence>
<proteinExistence type="predicted"/>
<dbReference type="AlphaFoldDB" id="A0A4S5BM02"/>
<reference evidence="2 3" key="1">
    <citation type="submission" date="2019-04" db="EMBL/GenBank/DDBJ databases">
        <title>Lampropedia sp YIM MLB12 draf genome.</title>
        <authorList>
            <person name="Wang Y.-X."/>
        </authorList>
    </citation>
    <scope>NUCLEOTIDE SEQUENCE [LARGE SCALE GENOMIC DNA]</scope>
    <source>
        <strain evidence="2 3">YIM MLB12</strain>
    </source>
</reference>
<feature type="region of interest" description="Disordered" evidence="1">
    <location>
        <begin position="156"/>
        <end position="185"/>
    </location>
</feature>
<accession>A0A4S5BM02</accession>
<protein>
    <submittedName>
        <fullName evidence="2">Uncharacterized protein</fullName>
    </submittedName>
</protein>
<keyword evidence="3" id="KW-1185">Reference proteome</keyword>
<feature type="compositionally biased region" description="Acidic residues" evidence="1">
    <location>
        <begin position="165"/>
        <end position="178"/>
    </location>
</feature>
<evidence type="ECO:0000256" key="1">
    <source>
        <dbReference type="SAM" id="MobiDB-lite"/>
    </source>
</evidence>
<gene>
    <name evidence="2" type="ORF">E8K88_17355</name>
</gene>